<protein>
    <submittedName>
        <fullName evidence="1">Uncharacterized protein</fullName>
    </submittedName>
</protein>
<dbReference type="EMBL" id="CM042025">
    <property type="protein sequence ID" value="KAI3808984.1"/>
    <property type="molecule type" value="Genomic_DNA"/>
</dbReference>
<dbReference type="Proteomes" id="UP001056120">
    <property type="component" value="Linkage Group LG08"/>
</dbReference>
<evidence type="ECO:0000313" key="2">
    <source>
        <dbReference type="Proteomes" id="UP001056120"/>
    </source>
</evidence>
<reference evidence="2" key="1">
    <citation type="journal article" date="2022" name="Mol. Ecol. Resour.">
        <title>The genomes of chicory, endive, great burdock and yacon provide insights into Asteraceae palaeo-polyploidization history and plant inulin production.</title>
        <authorList>
            <person name="Fan W."/>
            <person name="Wang S."/>
            <person name="Wang H."/>
            <person name="Wang A."/>
            <person name="Jiang F."/>
            <person name="Liu H."/>
            <person name="Zhao H."/>
            <person name="Xu D."/>
            <person name="Zhang Y."/>
        </authorList>
    </citation>
    <scope>NUCLEOTIDE SEQUENCE [LARGE SCALE GENOMIC DNA]</scope>
    <source>
        <strain evidence="2">cv. Yunnan</strain>
    </source>
</reference>
<name>A0ACB9IM19_9ASTR</name>
<accession>A0ACB9IM19</accession>
<reference evidence="1 2" key="2">
    <citation type="journal article" date="2022" name="Mol. Ecol. Resour.">
        <title>The genomes of chicory, endive, great burdock and yacon provide insights into Asteraceae paleo-polyploidization history and plant inulin production.</title>
        <authorList>
            <person name="Fan W."/>
            <person name="Wang S."/>
            <person name="Wang H."/>
            <person name="Wang A."/>
            <person name="Jiang F."/>
            <person name="Liu H."/>
            <person name="Zhao H."/>
            <person name="Xu D."/>
            <person name="Zhang Y."/>
        </authorList>
    </citation>
    <scope>NUCLEOTIDE SEQUENCE [LARGE SCALE GENOMIC DNA]</scope>
    <source>
        <strain evidence="2">cv. Yunnan</strain>
        <tissue evidence="1">Leaves</tissue>
    </source>
</reference>
<keyword evidence="2" id="KW-1185">Reference proteome</keyword>
<evidence type="ECO:0000313" key="1">
    <source>
        <dbReference type="EMBL" id="KAI3808984.1"/>
    </source>
</evidence>
<organism evidence="1 2">
    <name type="scientific">Smallanthus sonchifolius</name>
    <dbReference type="NCBI Taxonomy" id="185202"/>
    <lineage>
        <taxon>Eukaryota</taxon>
        <taxon>Viridiplantae</taxon>
        <taxon>Streptophyta</taxon>
        <taxon>Embryophyta</taxon>
        <taxon>Tracheophyta</taxon>
        <taxon>Spermatophyta</taxon>
        <taxon>Magnoliopsida</taxon>
        <taxon>eudicotyledons</taxon>
        <taxon>Gunneridae</taxon>
        <taxon>Pentapetalae</taxon>
        <taxon>asterids</taxon>
        <taxon>campanulids</taxon>
        <taxon>Asterales</taxon>
        <taxon>Asteraceae</taxon>
        <taxon>Asteroideae</taxon>
        <taxon>Heliantheae alliance</taxon>
        <taxon>Millerieae</taxon>
        <taxon>Smallanthus</taxon>
    </lineage>
</organism>
<proteinExistence type="predicted"/>
<gene>
    <name evidence="1" type="ORF">L1987_24948</name>
</gene>
<sequence length="406" mass="45860">MQVLHNFVLFAVRFSVLGSLWVANRETPVRDSSGVFRVHTNGSLPVISGSNNTTVWSSNTSLVSPITMNPVAQLLSSGNLVVRGNGTERSFLWQSFDYPGDTFPPGMKFGKDLVSGHDRRWRPWRSLDDPSPGEYVAFMNTDGFPQLFEQQGSVPIARFGSNSQVRTMERYALVNSSVLSRVYVNPEGSFIRLNWASRTQEWLTYWNVNIDMCSWFRCGPNGRCNPNKSPACSCMEGFEPQNPDEWSASEWSSGCRRRTPLDCPNEEGFQVFKNVKLPDTRRSWYNRSMTLGECTNACKRNCSCTAYANIDITMGRSGCLLWSDDLLDVRTVEESQDLYVRMALSDLTMQESTSKHSSNKKRGIVIVAVSISSSLVTMILISSIVYAWSKKTRYCLKKPVKLKRDK</sequence>
<comment type="caution">
    <text evidence="1">The sequence shown here is derived from an EMBL/GenBank/DDBJ whole genome shotgun (WGS) entry which is preliminary data.</text>
</comment>